<evidence type="ECO:0000256" key="1">
    <source>
        <dbReference type="SAM" id="SignalP"/>
    </source>
</evidence>
<sequence>MAKLSILFVVFLMVGFSTEISGRKHEEPILPEQYVSTEDNVSPSNDLTDAESFEAVQDQEQASVLEKRRKKRAPTLYPPPTSFDYRLNSSCQSLADIRQQLCGDCW</sequence>
<organism evidence="2 3">
    <name type="scientific">Romanomermis culicivorax</name>
    <name type="common">Nematode worm</name>
    <dbReference type="NCBI Taxonomy" id="13658"/>
    <lineage>
        <taxon>Eukaryota</taxon>
        <taxon>Metazoa</taxon>
        <taxon>Ecdysozoa</taxon>
        <taxon>Nematoda</taxon>
        <taxon>Enoplea</taxon>
        <taxon>Dorylaimia</taxon>
        <taxon>Mermithida</taxon>
        <taxon>Mermithoidea</taxon>
        <taxon>Mermithidae</taxon>
        <taxon>Romanomermis</taxon>
    </lineage>
</organism>
<dbReference type="AlphaFoldDB" id="A0A915IPW1"/>
<keyword evidence="1" id="KW-0732">Signal</keyword>
<dbReference type="Proteomes" id="UP000887565">
    <property type="component" value="Unplaced"/>
</dbReference>
<feature type="signal peptide" evidence="1">
    <location>
        <begin position="1"/>
        <end position="22"/>
    </location>
</feature>
<proteinExistence type="predicted"/>
<name>A0A915IPW1_ROMCU</name>
<reference evidence="3" key="1">
    <citation type="submission" date="2022-11" db="UniProtKB">
        <authorList>
            <consortium name="WormBaseParasite"/>
        </authorList>
    </citation>
    <scope>IDENTIFICATION</scope>
</reference>
<dbReference type="WBParaSite" id="nRc.2.0.1.t16027-RA">
    <property type="protein sequence ID" value="nRc.2.0.1.t16027-RA"/>
    <property type="gene ID" value="nRc.2.0.1.g16027"/>
</dbReference>
<evidence type="ECO:0000313" key="2">
    <source>
        <dbReference type="Proteomes" id="UP000887565"/>
    </source>
</evidence>
<protein>
    <submittedName>
        <fullName evidence="3">Uncharacterized protein</fullName>
    </submittedName>
</protein>
<accession>A0A915IPW1</accession>
<evidence type="ECO:0000313" key="3">
    <source>
        <dbReference type="WBParaSite" id="nRc.2.0.1.t16027-RA"/>
    </source>
</evidence>
<feature type="chain" id="PRO_5037112030" evidence="1">
    <location>
        <begin position="23"/>
        <end position="106"/>
    </location>
</feature>
<keyword evidence="2" id="KW-1185">Reference proteome</keyword>